<feature type="region of interest" description="Disordered" evidence="1">
    <location>
        <begin position="1"/>
        <end position="24"/>
    </location>
</feature>
<dbReference type="Proteomes" id="UP000024635">
    <property type="component" value="Unassembled WGS sequence"/>
</dbReference>
<dbReference type="AlphaFoldDB" id="A0A016WPI4"/>
<dbReference type="EMBL" id="JARK01000167">
    <property type="protein sequence ID" value="EYC41501.1"/>
    <property type="molecule type" value="Genomic_DNA"/>
</dbReference>
<evidence type="ECO:0000313" key="2">
    <source>
        <dbReference type="EMBL" id="EYC41501.1"/>
    </source>
</evidence>
<sequence length="69" mass="7791">MPHTGRDHYIPIKADKESVDDEDDDDVGLIACRRYYRGLTSRTKHPYRSVGSAPLRIAQQRPGSSTAYV</sequence>
<feature type="compositionally biased region" description="Basic and acidic residues" evidence="1">
    <location>
        <begin position="1"/>
        <end position="17"/>
    </location>
</feature>
<organism evidence="2 3">
    <name type="scientific">Ancylostoma ceylanicum</name>
    <dbReference type="NCBI Taxonomy" id="53326"/>
    <lineage>
        <taxon>Eukaryota</taxon>
        <taxon>Metazoa</taxon>
        <taxon>Ecdysozoa</taxon>
        <taxon>Nematoda</taxon>
        <taxon>Chromadorea</taxon>
        <taxon>Rhabditida</taxon>
        <taxon>Rhabditina</taxon>
        <taxon>Rhabditomorpha</taxon>
        <taxon>Strongyloidea</taxon>
        <taxon>Ancylostomatidae</taxon>
        <taxon>Ancylostomatinae</taxon>
        <taxon>Ancylostoma</taxon>
    </lineage>
</organism>
<keyword evidence="3" id="KW-1185">Reference proteome</keyword>
<comment type="caution">
    <text evidence="2">The sequence shown here is derived from an EMBL/GenBank/DDBJ whole genome shotgun (WGS) entry which is preliminary data.</text>
</comment>
<evidence type="ECO:0000313" key="3">
    <source>
        <dbReference type="Proteomes" id="UP000024635"/>
    </source>
</evidence>
<proteinExistence type="predicted"/>
<protein>
    <submittedName>
        <fullName evidence="2">Uncharacterized protein</fullName>
    </submittedName>
</protein>
<name>A0A016WPI4_9BILA</name>
<gene>
    <name evidence="2" type="primary">Acey_s0567.g39</name>
    <name evidence="2" type="ORF">Y032_0567g39</name>
</gene>
<evidence type="ECO:0000256" key="1">
    <source>
        <dbReference type="SAM" id="MobiDB-lite"/>
    </source>
</evidence>
<accession>A0A016WPI4</accession>
<reference evidence="3" key="1">
    <citation type="journal article" date="2015" name="Nat. Genet.">
        <title>The genome and transcriptome of the zoonotic hookworm Ancylostoma ceylanicum identify infection-specific gene families.</title>
        <authorList>
            <person name="Schwarz E.M."/>
            <person name="Hu Y."/>
            <person name="Antoshechkin I."/>
            <person name="Miller M.M."/>
            <person name="Sternberg P.W."/>
            <person name="Aroian R.V."/>
        </authorList>
    </citation>
    <scope>NUCLEOTIDE SEQUENCE</scope>
    <source>
        <strain evidence="3">HY135</strain>
    </source>
</reference>